<keyword evidence="3" id="KW-1185">Reference proteome</keyword>
<feature type="region of interest" description="Disordered" evidence="1">
    <location>
        <begin position="1"/>
        <end position="91"/>
    </location>
</feature>
<feature type="compositionally biased region" description="Basic and acidic residues" evidence="1">
    <location>
        <begin position="26"/>
        <end position="50"/>
    </location>
</feature>
<gene>
    <name evidence="2" type="ORF">NBR_LOCUS11935</name>
</gene>
<accession>A0A0N4Y726</accession>
<sequence>MVGQTRSVIRKVDSGVPKSKAMPPVENEKEKEKEKAESKVKDKEKPKEIENPNLAQQDDTNQDAESFNEVFGPPSDMMDTASQEPKQLVKA</sequence>
<dbReference type="AlphaFoldDB" id="A0A0N4Y726"/>
<organism evidence="4">
    <name type="scientific">Nippostrongylus brasiliensis</name>
    <name type="common">Rat hookworm</name>
    <dbReference type="NCBI Taxonomy" id="27835"/>
    <lineage>
        <taxon>Eukaryota</taxon>
        <taxon>Metazoa</taxon>
        <taxon>Ecdysozoa</taxon>
        <taxon>Nematoda</taxon>
        <taxon>Chromadorea</taxon>
        <taxon>Rhabditida</taxon>
        <taxon>Rhabditina</taxon>
        <taxon>Rhabditomorpha</taxon>
        <taxon>Strongyloidea</taxon>
        <taxon>Heligmosomidae</taxon>
        <taxon>Nippostrongylus</taxon>
    </lineage>
</organism>
<name>A0A0N4Y726_NIPBR</name>
<dbReference type="WBParaSite" id="NBR_0001193401-mRNA-1">
    <property type="protein sequence ID" value="NBR_0001193401-mRNA-1"/>
    <property type="gene ID" value="NBR_0001193401"/>
</dbReference>
<protein>
    <submittedName>
        <fullName evidence="2 4">Uncharacterized protein</fullName>
    </submittedName>
</protein>
<feature type="compositionally biased region" description="Polar residues" evidence="1">
    <location>
        <begin position="53"/>
        <end position="65"/>
    </location>
</feature>
<evidence type="ECO:0000313" key="3">
    <source>
        <dbReference type="Proteomes" id="UP000271162"/>
    </source>
</evidence>
<reference evidence="4" key="1">
    <citation type="submission" date="2017-02" db="UniProtKB">
        <authorList>
            <consortium name="WormBaseParasite"/>
        </authorList>
    </citation>
    <scope>IDENTIFICATION</scope>
</reference>
<evidence type="ECO:0000256" key="1">
    <source>
        <dbReference type="SAM" id="MobiDB-lite"/>
    </source>
</evidence>
<dbReference type="EMBL" id="UYSL01020633">
    <property type="protein sequence ID" value="VDL75524.1"/>
    <property type="molecule type" value="Genomic_DNA"/>
</dbReference>
<reference evidence="2 3" key="2">
    <citation type="submission" date="2018-11" db="EMBL/GenBank/DDBJ databases">
        <authorList>
            <consortium name="Pathogen Informatics"/>
        </authorList>
    </citation>
    <scope>NUCLEOTIDE SEQUENCE [LARGE SCALE GENOMIC DNA]</scope>
</reference>
<dbReference type="Proteomes" id="UP000271162">
    <property type="component" value="Unassembled WGS sequence"/>
</dbReference>
<evidence type="ECO:0000313" key="4">
    <source>
        <dbReference type="WBParaSite" id="NBR_0001193401-mRNA-1"/>
    </source>
</evidence>
<evidence type="ECO:0000313" key="2">
    <source>
        <dbReference type="EMBL" id="VDL75524.1"/>
    </source>
</evidence>
<proteinExistence type="predicted"/>